<name>A0ABR6RTL0_9ENTR</name>
<sequence length="528" mass="57957">MAFGLVFTSPAQAATKGNSGSGSNSFLFIENNVDNEYFVTPNALDPRFSGANMWTRYSTAQVSLGYMGYIGWVSPNTYTDMWIENSSISRPFQGLRCMTSGNTCPSSGYIAGEIIDDNGFYHTKAGNSIYNGDYGLGSLSPEAYEYFRKLSVGSSETFKLNWCHTTTNYDYSDGTRCKDVTTGAVAWYEYNFTLNKIAHLTLNSTNSIAEIWIASDGTPSIAPGSNLCQITKVNNVDGVTCKMVSYTYQQSAAVTNYLDMAMVLDTNMLGFTPTANSDIRFSGDGSTWYNYTTLNTDFNKIITTGGDSIYLFLTTSFFKQALAKGNDLTNRDSLFTFNFENDLVGESGYYQFTPSNRITIVPKEYGISIVSADGSSHPTREGKIDSDQPIEFEYTITTSASRQADSINVQVKGDSVRIRDVPYCLFTSADESLSVPIPAYLSYTSSSGATVTARNSCTENPIDITNAKWVQTAWNANLDDSYFFTTNVKLLFPMNDSRSQFTVSGEDWMGTVSASGEIVATATWIGVN</sequence>
<organism evidence="1 2">
    <name type="scientific">Kluyvera sichuanensis</name>
    <dbReference type="NCBI Taxonomy" id="2725494"/>
    <lineage>
        <taxon>Bacteria</taxon>
        <taxon>Pseudomonadati</taxon>
        <taxon>Pseudomonadota</taxon>
        <taxon>Gammaproteobacteria</taxon>
        <taxon>Enterobacterales</taxon>
        <taxon>Enterobacteriaceae</taxon>
        <taxon>Kluyvera</taxon>
    </lineage>
</organism>
<evidence type="ECO:0000313" key="1">
    <source>
        <dbReference type="EMBL" id="MBC1186476.1"/>
    </source>
</evidence>
<evidence type="ECO:0000313" key="2">
    <source>
        <dbReference type="Proteomes" id="UP000607331"/>
    </source>
</evidence>
<gene>
    <name evidence="1" type="ORF">HII27_12210</name>
</gene>
<reference evidence="1 2" key="1">
    <citation type="submission" date="2020-04" db="EMBL/GenBank/DDBJ databases">
        <title>The draft genome of Kluyvera sichuanensis strain SCKS090646.</title>
        <authorList>
            <person name="Wei L."/>
            <person name="Liu L."/>
            <person name="Feng Y."/>
            <person name="Zong Z."/>
        </authorList>
    </citation>
    <scope>NUCLEOTIDE SEQUENCE [LARGE SCALE GENOMIC DNA]</scope>
    <source>
        <strain evidence="1 2">090646</strain>
    </source>
</reference>
<comment type="caution">
    <text evidence="1">The sequence shown here is derived from an EMBL/GenBank/DDBJ whole genome shotgun (WGS) entry which is preliminary data.</text>
</comment>
<dbReference type="Proteomes" id="UP000607331">
    <property type="component" value="Unassembled WGS sequence"/>
</dbReference>
<proteinExistence type="predicted"/>
<dbReference type="EMBL" id="JABBJF010000009">
    <property type="protein sequence ID" value="MBC1186476.1"/>
    <property type="molecule type" value="Genomic_DNA"/>
</dbReference>
<protein>
    <submittedName>
        <fullName evidence="1">Fimbrial protein</fullName>
    </submittedName>
</protein>
<keyword evidence="2" id="KW-1185">Reference proteome</keyword>
<accession>A0ABR6RTL0</accession>